<evidence type="ECO:0000256" key="3">
    <source>
        <dbReference type="ARBA" id="ARBA00022763"/>
    </source>
</evidence>
<protein>
    <recommendedName>
        <fullName evidence="13">TRCF</fullName>
    </recommendedName>
</protein>
<dbReference type="Pfam" id="PF00270">
    <property type="entry name" value="DEAD"/>
    <property type="match status" value="1"/>
</dbReference>
<dbReference type="InterPro" id="IPR014001">
    <property type="entry name" value="Helicase_ATP-bd"/>
</dbReference>
<evidence type="ECO:0000313" key="12">
    <source>
        <dbReference type="Proteomes" id="UP000177152"/>
    </source>
</evidence>
<dbReference type="GO" id="GO:0006281">
    <property type="term" value="P:DNA repair"/>
    <property type="evidence" value="ECO:0007669"/>
    <property type="project" value="UniProtKB-KW"/>
</dbReference>
<dbReference type="SMART" id="SM01058">
    <property type="entry name" value="CarD_TRCF"/>
    <property type="match status" value="1"/>
</dbReference>
<keyword evidence="4" id="KW-0378">Hydrolase</keyword>
<dbReference type="GO" id="GO:0016787">
    <property type="term" value="F:hydrolase activity"/>
    <property type="evidence" value="ECO:0007669"/>
    <property type="project" value="UniProtKB-KW"/>
</dbReference>
<dbReference type="InterPro" id="IPR001650">
    <property type="entry name" value="Helicase_C-like"/>
</dbReference>
<dbReference type="PROSITE" id="PS51192">
    <property type="entry name" value="HELICASE_ATP_BIND_1"/>
    <property type="match status" value="1"/>
</dbReference>
<keyword evidence="1" id="KW-0963">Cytoplasm</keyword>
<keyword evidence="8" id="KW-0234">DNA repair</keyword>
<evidence type="ECO:0000256" key="6">
    <source>
        <dbReference type="ARBA" id="ARBA00022840"/>
    </source>
</evidence>
<evidence type="ECO:0000256" key="1">
    <source>
        <dbReference type="ARBA" id="ARBA00022490"/>
    </source>
</evidence>
<dbReference type="InterPro" id="IPR036101">
    <property type="entry name" value="CarD-like/TRCF_RID_sf"/>
</dbReference>
<evidence type="ECO:0000256" key="8">
    <source>
        <dbReference type="ARBA" id="ARBA00023204"/>
    </source>
</evidence>
<feature type="domain" description="Helicase ATP-binding" evidence="9">
    <location>
        <begin position="319"/>
        <end position="480"/>
    </location>
</feature>
<dbReference type="InterPro" id="IPR027417">
    <property type="entry name" value="P-loop_NTPase"/>
</dbReference>
<dbReference type="PANTHER" id="PTHR47964">
    <property type="entry name" value="ATP-DEPENDENT DNA HELICASE HOMOLOG RECG, CHLOROPLASTIC"/>
    <property type="match status" value="1"/>
</dbReference>
<dbReference type="AlphaFoldDB" id="A0A1G2K7C8"/>
<dbReference type="InterPro" id="IPR011545">
    <property type="entry name" value="DEAD/DEAH_box_helicase_dom"/>
</dbReference>
<evidence type="ECO:0000256" key="5">
    <source>
        <dbReference type="ARBA" id="ARBA00022806"/>
    </source>
</evidence>
<keyword evidence="2" id="KW-0547">Nucleotide-binding</keyword>
<dbReference type="Pfam" id="PF17757">
    <property type="entry name" value="UvrB_inter"/>
    <property type="match status" value="1"/>
</dbReference>
<dbReference type="PROSITE" id="PS51194">
    <property type="entry name" value="HELICASE_CTER"/>
    <property type="match status" value="1"/>
</dbReference>
<reference evidence="11 12" key="1">
    <citation type="journal article" date="2016" name="Nat. Commun.">
        <title>Thousands of microbial genomes shed light on interconnected biogeochemical processes in an aquifer system.</title>
        <authorList>
            <person name="Anantharaman K."/>
            <person name="Brown C.T."/>
            <person name="Hug L.A."/>
            <person name="Sharon I."/>
            <person name="Castelle C.J."/>
            <person name="Probst A.J."/>
            <person name="Thomas B.C."/>
            <person name="Singh A."/>
            <person name="Wilkins M.J."/>
            <person name="Karaoz U."/>
            <person name="Brodie E.L."/>
            <person name="Williams K.H."/>
            <person name="Hubbard S.S."/>
            <person name="Banfield J.F."/>
        </authorList>
    </citation>
    <scope>NUCLEOTIDE SEQUENCE [LARGE SCALE GENOMIC DNA]</scope>
</reference>
<dbReference type="Gene3D" id="3.40.50.300">
    <property type="entry name" value="P-loop containing nucleotide triphosphate hydrolases"/>
    <property type="match status" value="2"/>
</dbReference>
<comment type="caution">
    <text evidence="11">The sequence shown here is derived from an EMBL/GenBank/DDBJ whole genome shotgun (WGS) entry which is preliminary data.</text>
</comment>
<dbReference type="InterPro" id="IPR041471">
    <property type="entry name" value="UvrB_inter"/>
</dbReference>
<dbReference type="InterPro" id="IPR003711">
    <property type="entry name" value="CarD-like/TRCF_RID"/>
</dbReference>
<dbReference type="GO" id="GO:0003678">
    <property type="term" value="F:DNA helicase activity"/>
    <property type="evidence" value="ECO:0007669"/>
    <property type="project" value="TreeGrafter"/>
</dbReference>
<evidence type="ECO:0000259" key="9">
    <source>
        <dbReference type="PROSITE" id="PS51192"/>
    </source>
</evidence>
<gene>
    <name evidence="11" type="ORF">A2633_06145</name>
</gene>
<evidence type="ECO:0000256" key="4">
    <source>
        <dbReference type="ARBA" id="ARBA00022801"/>
    </source>
</evidence>
<dbReference type="SUPFAM" id="SSF52540">
    <property type="entry name" value="P-loop containing nucleoside triphosphate hydrolases"/>
    <property type="match status" value="3"/>
</dbReference>
<evidence type="ECO:0000256" key="2">
    <source>
        <dbReference type="ARBA" id="ARBA00022741"/>
    </source>
</evidence>
<dbReference type="Gene3D" id="3.30.2060.10">
    <property type="entry name" value="Penicillin-binding protein 1b domain"/>
    <property type="match status" value="1"/>
</dbReference>
<dbReference type="EMBL" id="MHQC01000014">
    <property type="protein sequence ID" value="OGZ95275.1"/>
    <property type="molecule type" value="Genomic_DNA"/>
</dbReference>
<dbReference type="SUPFAM" id="SSF141259">
    <property type="entry name" value="CarD-like"/>
    <property type="match status" value="1"/>
</dbReference>
<keyword evidence="5" id="KW-0347">Helicase</keyword>
<dbReference type="Gene3D" id="2.40.10.170">
    <property type="match status" value="1"/>
</dbReference>
<dbReference type="Pfam" id="PF00271">
    <property type="entry name" value="Helicase_C"/>
    <property type="match status" value="1"/>
</dbReference>
<dbReference type="GO" id="GO:0003677">
    <property type="term" value="F:DNA binding"/>
    <property type="evidence" value="ECO:0007669"/>
    <property type="project" value="UniProtKB-KW"/>
</dbReference>
<dbReference type="InterPro" id="IPR047112">
    <property type="entry name" value="RecG/Mfd"/>
</dbReference>
<accession>A0A1G2K7C8</accession>
<dbReference type="Pfam" id="PF02559">
    <property type="entry name" value="CarD_TRCF_RID"/>
    <property type="match status" value="1"/>
</dbReference>
<sequence length="702" mass="79390">MSNSSPPNMAGPGENGPPQKEFLIVAITPQFLERGVLWFAEHMGKIKHAVKTESFWKNNAVILEEGLEIKPGEFLRHLSDFGYEKTGMLFGKGEFTQKGNLIDVWPINSDIPFKIEFLGNTIEHIFPDMEAISHTEPKRTGSKRTLRGLKSGDYVVHVDHGIGIFRGTTANAEIRNQKPQKLNKFQDLNSKSEIRDLEFCTTKNLSGFFVVEYAPPKDRTEPDRLFVPIEQEKRLSPYIGFETPAIHRLGGSLWTSTKKRAKEDAEKFAQELIKIYASREAIRRLPYELDETMNREFAEAFEFTETADQAQAIKDIEHDLQKKRPMDRIVCGDVGFGKTEVAMRAAFMAVESGYQVAVITPTTVLAYEHGKNFVKRFEKFPITVASLSRLTHKDEKKKTLSWIENGTCDIVIGTHRLLSKDIHFKNLGLVIVDEEQKFGVRQKERFKELRSSCDILSLSATPIPRTLNFALAGIREISTIQTAPEGRLPIKTFILPHSYKTFARSVAAELERDGQVYFLHNRIETIGIVKEKLGKAIAHEMKKNARLEVIHARLPEESMIRIMEQFRDKKIDVLVATTIIENGLDFSNANTLIVDDGTRLGLAQAYQIRGRIGRGETQSFSYFAYRPKSITETAMERLLALKEFEELGSGYDIALKDLEMRGAGNMLGREQSGAINRVGLNLYCQVLAEAVEELKLTQGNGK</sequence>
<dbReference type="SMART" id="SM00487">
    <property type="entry name" value="DEXDc"/>
    <property type="match status" value="1"/>
</dbReference>
<keyword evidence="3" id="KW-0227">DNA damage</keyword>
<proteinExistence type="predicted"/>
<keyword evidence="7" id="KW-0238">DNA-binding</keyword>
<dbReference type="SMART" id="SM00490">
    <property type="entry name" value="HELICc"/>
    <property type="match status" value="1"/>
</dbReference>
<name>A0A1G2K7C8_9BACT</name>
<keyword evidence="6" id="KW-0067">ATP-binding</keyword>
<dbReference type="Proteomes" id="UP000177152">
    <property type="component" value="Unassembled WGS sequence"/>
</dbReference>
<evidence type="ECO:0000259" key="10">
    <source>
        <dbReference type="PROSITE" id="PS51194"/>
    </source>
</evidence>
<dbReference type="CDD" id="cd17991">
    <property type="entry name" value="DEXHc_TRCF"/>
    <property type="match status" value="1"/>
</dbReference>
<evidence type="ECO:0000313" key="11">
    <source>
        <dbReference type="EMBL" id="OGZ95275.1"/>
    </source>
</evidence>
<evidence type="ECO:0000256" key="7">
    <source>
        <dbReference type="ARBA" id="ARBA00023125"/>
    </source>
</evidence>
<evidence type="ECO:0008006" key="13">
    <source>
        <dbReference type="Google" id="ProtNLM"/>
    </source>
</evidence>
<dbReference type="GO" id="GO:0005524">
    <property type="term" value="F:ATP binding"/>
    <property type="evidence" value="ECO:0007669"/>
    <property type="project" value="UniProtKB-KW"/>
</dbReference>
<dbReference type="PANTHER" id="PTHR47964:SF1">
    <property type="entry name" value="ATP-DEPENDENT DNA HELICASE HOMOLOG RECG, CHLOROPLASTIC"/>
    <property type="match status" value="1"/>
</dbReference>
<feature type="domain" description="Helicase C-terminal" evidence="10">
    <location>
        <begin position="501"/>
        <end position="659"/>
    </location>
</feature>
<organism evidence="11 12">
    <name type="scientific">Candidatus Sungbacteria bacterium RIFCSPHIGHO2_01_FULL_47_32</name>
    <dbReference type="NCBI Taxonomy" id="1802264"/>
    <lineage>
        <taxon>Bacteria</taxon>
        <taxon>Candidatus Sungiibacteriota</taxon>
    </lineage>
</organism>